<dbReference type="GO" id="GO:0055088">
    <property type="term" value="P:lipid homeostasis"/>
    <property type="evidence" value="ECO:0007669"/>
    <property type="project" value="EnsemblFungi"/>
</dbReference>
<dbReference type="InterPro" id="IPR029058">
    <property type="entry name" value="AB_hydrolase_fold"/>
</dbReference>
<sequence>MGKHLFVLVHGLWGNYKHMNAIKDVFSDAFQDSSEILFFSPRQNGYFKTFDGIEIIGYRTLLEICQFIDTFPSGEITDISFVGYSMGGLIARFIVGKMLSECHELFQNIQPQLFITFATPHLGVHFLLREHRAGHHRAISRILSTLGTTVLGRTGRQLFIQDSLPNKSILVKLSEGEYLEGLARFKHRICVANVKNDRTVAFYTSFIADKDPFLETDNQIKYEFERNLPGENLCMVPRIIDMAKLDPASSRAPADGPHLSHWLFIFVICCVLTFVLPLIFVANVLGTCYSYLATVHYQNLLHQGEGRVILRRKLGLRDKIADSLRDTVGVIASDYEDNPGADNGQTIVREDTSWEDFIAKYTSGWQSDPKPKFHKLNFDEQRKQIYSNLNGVSWIRIPLYVKALNAHDGIVARKGVKAATPYSISGLQFVAQMVKFLWFRTSRQSTARMVQIEACHKLHKEK</sequence>
<accession>A0A0C7MLL8</accession>
<dbReference type="GO" id="GO:0016042">
    <property type="term" value="P:lipid catabolic process"/>
    <property type="evidence" value="ECO:0007669"/>
    <property type="project" value="UniProtKB-KW"/>
</dbReference>
<keyword evidence="3" id="KW-1133">Transmembrane helix</keyword>
<gene>
    <name evidence="5" type="ORF">LALA0_S01e17458g</name>
</gene>
<dbReference type="InterPro" id="IPR007751">
    <property type="entry name" value="DUF676_lipase-like"/>
</dbReference>
<keyword evidence="3" id="KW-0472">Membrane</keyword>
<evidence type="ECO:0000313" key="6">
    <source>
        <dbReference type="Proteomes" id="UP000054304"/>
    </source>
</evidence>
<dbReference type="HOGENOM" id="CLU_027968_2_0_1"/>
<reference evidence="5 6" key="1">
    <citation type="submission" date="2014-12" db="EMBL/GenBank/DDBJ databases">
        <authorList>
            <person name="Neuveglise Cecile"/>
        </authorList>
    </citation>
    <scope>NUCLEOTIDE SEQUENCE [LARGE SCALE GENOMIC DNA]</scope>
    <source>
        <strain evidence="5 6">CBS 12615</strain>
    </source>
</reference>
<evidence type="ECO:0000256" key="3">
    <source>
        <dbReference type="SAM" id="Phobius"/>
    </source>
</evidence>
<dbReference type="Pfam" id="PF05057">
    <property type="entry name" value="DUF676"/>
    <property type="match status" value="1"/>
</dbReference>
<keyword evidence="2" id="KW-0442">Lipid degradation</keyword>
<dbReference type="OrthoDB" id="273452at2759"/>
<keyword evidence="2" id="KW-0443">Lipid metabolism</keyword>
<dbReference type="GO" id="GO:0047372">
    <property type="term" value="F:monoacylglycerol lipase activity"/>
    <property type="evidence" value="ECO:0007669"/>
    <property type="project" value="TreeGrafter"/>
</dbReference>
<dbReference type="InterPro" id="IPR044294">
    <property type="entry name" value="Lipase-like"/>
</dbReference>
<protein>
    <submittedName>
        <fullName evidence="5">LALA0S01e17458g1_1</fullName>
    </submittedName>
</protein>
<dbReference type="GeneID" id="34684127"/>
<dbReference type="Proteomes" id="UP000054304">
    <property type="component" value="Unassembled WGS sequence"/>
</dbReference>
<feature type="transmembrane region" description="Helical" evidence="3">
    <location>
        <begin position="262"/>
        <end position="292"/>
    </location>
</feature>
<dbReference type="GO" id="GO:0005811">
    <property type="term" value="C:lipid droplet"/>
    <property type="evidence" value="ECO:0007669"/>
    <property type="project" value="EnsemblFungi"/>
</dbReference>
<keyword evidence="6" id="KW-1185">Reference proteome</keyword>
<dbReference type="PANTHER" id="PTHR12482">
    <property type="entry name" value="LIPASE ROG1-RELATED-RELATED"/>
    <property type="match status" value="1"/>
</dbReference>
<evidence type="ECO:0000256" key="1">
    <source>
        <dbReference type="ARBA" id="ARBA00007920"/>
    </source>
</evidence>
<keyword evidence="3" id="KW-0812">Transmembrane</keyword>
<dbReference type="GO" id="GO:0004622">
    <property type="term" value="F:phosphatidylcholine lysophospholipase activity"/>
    <property type="evidence" value="ECO:0007669"/>
    <property type="project" value="EnsemblFungi"/>
</dbReference>
<evidence type="ECO:0000313" key="5">
    <source>
        <dbReference type="EMBL" id="CEP60721.1"/>
    </source>
</evidence>
<dbReference type="SUPFAM" id="SSF53474">
    <property type="entry name" value="alpha/beta-Hydrolases"/>
    <property type="match status" value="1"/>
</dbReference>
<evidence type="ECO:0000259" key="4">
    <source>
        <dbReference type="Pfam" id="PF05057"/>
    </source>
</evidence>
<dbReference type="AlphaFoldDB" id="A0A0C7MLL8"/>
<feature type="domain" description="DUF676" evidence="4">
    <location>
        <begin position="3"/>
        <end position="204"/>
    </location>
</feature>
<dbReference type="Gene3D" id="3.40.50.1820">
    <property type="entry name" value="alpha/beta hydrolase"/>
    <property type="match status" value="1"/>
</dbReference>
<name>A0A0C7MLL8_9SACH</name>
<dbReference type="PANTHER" id="PTHR12482:SF24">
    <property type="entry name" value="LIPID DROPLET PHOSPHOLIPASE 1"/>
    <property type="match status" value="1"/>
</dbReference>
<dbReference type="EMBL" id="LN736360">
    <property type="protein sequence ID" value="CEP60721.1"/>
    <property type="molecule type" value="Genomic_DNA"/>
</dbReference>
<comment type="similarity">
    <text evidence="1">Belongs to the putative lipase ROG1 family.</text>
</comment>
<evidence type="ECO:0000256" key="2">
    <source>
        <dbReference type="ARBA" id="ARBA00022963"/>
    </source>
</evidence>
<proteinExistence type="inferred from homology"/>
<organism evidence="5 6">
    <name type="scientific">Lachancea lanzarotensis</name>
    <dbReference type="NCBI Taxonomy" id="1245769"/>
    <lineage>
        <taxon>Eukaryota</taxon>
        <taxon>Fungi</taxon>
        <taxon>Dikarya</taxon>
        <taxon>Ascomycota</taxon>
        <taxon>Saccharomycotina</taxon>
        <taxon>Saccharomycetes</taxon>
        <taxon>Saccharomycetales</taxon>
        <taxon>Saccharomycetaceae</taxon>
        <taxon>Lachancea</taxon>
    </lineage>
</organism>
<dbReference type="RefSeq" id="XP_022626962.1">
    <property type="nucleotide sequence ID" value="XM_022774912.1"/>
</dbReference>